<dbReference type="GO" id="GO:0005524">
    <property type="term" value="F:ATP binding"/>
    <property type="evidence" value="ECO:0007669"/>
    <property type="project" value="UniProtKB-UniRule"/>
</dbReference>
<dbReference type="SUPFAM" id="SSF50729">
    <property type="entry name" value="PH domain-like"/>
    <property type="match status" value="1"/>
</dbReference>
<dbReference type="GO" id="GO:0004674">
    <property type="term" value="F:protein serine/threonine kinase activity"/>
    <property type="evidence" value="ECO:0007669"/>
    <property type="project" value="UniProtKB-KW"/>
</dbReference>
<dbReference type="InterPro" id="IPR000719">
    <property type="entry name" value="Prot_kinase_dom"/>
</dbReference>
<feature type="domain" description="PH" evidence="5">
    <location>
        <begin position="33"/>
        <end position="128"/>
    </location>
</feature>
<dbReference type="Proteomes" id="UP001162131">
    <property type="component" value="Unassembled WGS sequence"/>
</dbReference>
<comment type="similarity">
    <text evidence="4">Belongs to the protein kinase superfamily.</text>
</comment>
<keyword evidence="8" id="KW-1185">Reference proteome</keyword>
<dbReference type="InterPro" id="IPR011993">
    <property type="entry name" value="PH-like_dom_sf"/>
</dbReference>
<keyword evidence="1 3" id="KW-0547">Nucleotide-binding</keyword>
<name>A0AAU9JRF9_9CILI</name>
<dbReference type="Gene3D" id="2.30.29.30">
    <property type="entry name" value="Pleckstrin-homology domain (PH domain)/Phosphotyrosine-binding domain (PTB)"/>
    <property type="match status" value="1"/>
</dbReference>
<evidence type="ECO:0000259" key="6">
    <source>
        <dbReference type="PROSITE" id="PS50011"/>
    </source>
</evidence>
<dbReference type="SMART" id="SM00220">
    <property type="entry name" value="S_TKc"/>
    <property type="match status" value="1"/>
</dbReference>
<proteinExistence type="inferred from homology"/>
<dbReference type="PROSITE" id="PS00108">
    <property type="entry name" value="PROTEIN_KINASE_ST"/>
    <property type="match status" value="1"/>
</dbReference>
<dbReference type="EMBL" id="CAJZBQ010000045">
    <property type="protein sequence ID" value="CAG9328172.1"/>
    <property type="molecule type" value="Genomic_DNA"/>
</dbReference>
<evidence type="ECO:0000313" key="7">
    <source>
        <dbReference type="EMBL" id="CAG9328172.1"/>
    </source>
</evidence>
<evidence type="ECO:0000256" key="4">
    <source>
        <dbReference type="RuleBase" id="RU000304"/>
    </source>
</evidence>
<dbReference type="PROSITE" id="PS00107">
    <property type="entry name" value="PROTEIN_KINASE_ATP"/>
    <property type="match status" value="1"/>
</dbReference>
<dbReference type="InterPro" id="IPR008271">
    <property type="entry name" value="Ser/Thr_kinase_AS"/>
</dbReference>
<keyword evidence="4" id="KW-0723">Serine/threonine-protein kinase</keyword>
<dbReference type="SMART" id="SM00233">
    <property type="entry name" value="PH"/>
    <property type="match status" value="1"/>
</dbReference>
<accession>A0AAU9JRF9</accession>
<evidence type="ECO:0008006" key="9">
    <source>
        <dbReference type="Google" id="ProtNLM"/>
    </source>
</evidence>
<dbReference type="FunFam" id="3.30.200.20:FF:000042">
    <property type="entry name" value="Aurora kinase A"/>
    <property type="match status" value="1"/>
</dbReference>
<dbReference type="PROSITE" id="PS50003">
    <property type="entry name" value="PH_DOMAIN"/>
    <property type="match status" value="1"/>
</dbReference>
<keyword evidence="4" id="KW-0808">Transferase</keyword>
<dbReference type="Gene3D" id="3.30.200.20">
    <property type="entry name" value="Phosphorylase Kinase, domain 1"/>
    <property type="match status" value="1"/>
</dbReference>
<keyword evidence="2 3" id="KW-0067">ATP-binding</keyword>
<evidence type="ECO:0000256" key="3">
    <source>
        <dbReference type="PROSITE-ProRule" id="PRU10141"/>
    </source>
</evidence>
<evidence type="ECO:0000256" key="2">
    <source>
        <dbReference type="ARBA" id="ARBA00022840"/>
    </source>
</evidence>
<keyword evidence="4" id="KW-0418">Kinase</keyword>
<dbReference type="AlphaFoldDB" id="A0AAU9JRF9"/>
<dbReference type="Pfam" id="PF00069">
    <property type="entry name" value="Pkinase"/>
    <property type="match status" value="1"/>
</dbReference>
<feature type="binding site" evidence="3">
    <location>
        <position position="165"/>
    </location>
    <ligand>
        <name>ATP</name>
        <dbReference type="ChEBI" id="CHEBI:30616"/>
    </ligand>
</feature>
<feature type="domain" description="Protein kinase" evidence="6">
    <location>
        <begin position="136"/>
        <end position="393"/>
    </location>
</feature>
<dbReference type="InterPro" id="IPR001849">
    <property type="entry name" value="PH_domain"/>
</dbReference>
<comment type="caution">
    <text evidence="7">The sequence shown here is derived from an EMBL/GenBank/DDBJ whole genome shotgun (WGS) entry which is preliminary data.</text>
</comment>
<dbReference type="InterPro" id="IPR017441">
    <property type="entry name" value="Protein_kinase_ATP_BS"/>
</dbReference>
<reference evidence="7" key="1">
    <citation type="submission" date="2021-09" db="EMBL/GenBank/DDBJ databases">
        <authorList>
            <consortium name="AG Swart"/>
            <person name="Singh M."/>
            <person name="Singh A."/>
            <person name="Seah K."/>
            <person name="Emmerich C."/>
        </authorList>
    </citation>
    <scope>NUCLEOTIDE SEQUENCE</scope>
    <source>
        <strain evidence="7">ATCC30299</strain>
    </source>
</reference>
<evidence type="ECO:0000313" key="8">
    <source>
        <dbReference type="Proteomes" id="UP001162131"/>
    </source>
</evidence>
<dbReference type="Gene3D" id="1.10.510.10">
    <property type="entry name" value="Transferase(Phosphotransferase) domain 1"/>
    <property type="match status" value="1"/>
</dbReference>
<protein>
    <recommendedName>
        <fullName evidence="9">Protein kinase domain-containing protein</fullName>
    </recommendedName>
</protein>
<organism evidence="7 8">
    <name type="scientific">Blepharisma stoltei</name>
    <dbReference type="NCBI Taxonomy" id="1481888"/>
    <lineage>
        <taxon>Eukaryota</taxon>
        <taxon>Sar</taxon>
        <taxon>Alveolata</taxon>
        <taxon>Ciliophora</taxon>
        <taxon>Postciliodesmatophora</taxon>
        <taxon>Heterotrichea</taxon>
        <taxon>Heterotrichida</taxon>
        <taxon>Blepharismidae</taxon>
        <taxon>Blepharisma</taxon>
    </lineage>
</organism>
<sequence length="493" mass="56764">MASVFSEIDRRTNKSSLFWHHSESNPMLDIDQNKLYEGVLKIPIPNSLWKERKFVLTKSSIYYYEEGGNLSQLRSCISWKHAESFYEKCSDEMRYGFRISQNRSSQDFYTKNTDELDIWMGFLSKVCIMSDLDDNYEIIKELGKGKYAEVSLAKDLDTNEEVAIKSISKELIKESSRGVSGVVNEIDIMRKIKHPNVIGLQKVFESESHVHLIVDYIPGGDLFQRILEKGPFSLKMAEKFIKNLLSVLDYIHSMNIIHRDIKPENIIMKTHENDFDFKLSDFGLASDSTEPQTLRCGSLGYVAPEILRKEPYTKKVDVFSAGIILFIILTGQDPFPSKDANDKLKRNKKGVLYFQEKYWKTIPKIAIDLLRKLTENDPEARYNAKQALQHPWLNPGRNLFENDEINCSKKVAERLSFGDSSKKEMKRPSSVAPDLKSEYFKIRIKQGKHFTVQQPHCISRRNSPKKLREAILANPGYDHVASKKQIGNSNGLL</sequence>
<dbReference type="SUPFAM" id="SSF56112">
    <property type="entry name" value="Protein kinase-like (PK-like)"/>
    <property type="match status" value="1"/>
</dbReference>
<gene>
    <name evidence="7" type="ORF">BSTOLATCC_MIC45627</name>
</gene>
<dbReference type="PROSITE" id="PS50011">
    <property type="entry name" value="PROTEIN_KINASE_DOM"/>
    <property type="match status" value="1"/>
</dbReference>
<dbReference type="Pfam" id="PF00169">
    <property type="entry name" value="PH"/>
    <property type="match status" value="1"/>
</dbReference>
<evidence type="ECO:0000256" key="1">
    <source>
        <dbReference type="ARBA" id="ARBA00022741"/>
    </source>
</evidence>
<dbReference type="PANTHER" id="PTHR24347">
    <property type="entry name" value="SERINE/THREONINE-PROTEIN KINASE"/>
    <property type="match status" value="1"/>
</dbReference>
<dbReference type="InterPro" id="IPR011009">
    <property type="entry name" value="Kinase-like_dom_sf"/>
</dbReference>
<dbReference type="FunFam" id="1.10.510.10:FF:000945">
    <property type="entry name" value="Uncharacterized protein"/>
    <property type="match status" value="1"/>
</dbReference>
<dbReference type="CDD" id="cd05117">
    <property type="entry name" value="STKc_CAMK"/>
    <property type="match status" value="1"/>
</dbReference>
<evidence type="ECO:0000259" key="5">
    <source>
        <dbReference type="PROSITE" id="PS50003"/>
    </source>
</evidence>